<name>X6M4B6_RETFI</name>
<comment type="caution">
    <text evidence="4">The sequence shown here is derived from an EMBL/GenBank/DDBJ whole genome shotgun (WGS) entry which is preliminary data.</text>
</comment>
<keyword evidence="3" id="KW-0732">Signal</keyword>
<keyword evidence="2" id="KW-1133">Transmembrane helix</keyword>
<evidence type="ECO:0000256" key="2">
    <source>
        <dbReference type="SAM" id="Phobius"/>
    </source>
</evidence>
<dbReference type="AlphaFoldDB" id="X6M4B6"/>
<organism evidence="4 5">
    <name type="scientific">Reticulomyxa filosa</name>
    <dbReference type="NCBI Taxonomy" id="46433"/>
    <lineage>
        <taxon>Eukaryota</taxon>
        <taxon>Sar</taxon>
        <taxon>Rhizaria</taxon>
        <taxon>Retaria</taxon>
        <taxon>Foraminifera</taxon>
        <taxon>Monothalamids</taxon>
        <taxon>Reticulomyxidae</taxon>
        <taxon>Reticulomyxa</taxon>
    </lineage>
</organism>
<sequence length="212" mass="24488">MVFYILLLLIYVLKYGNQTRSASNIFKETRCIYLGTNIGTLIFISFAVFILFTTNYNAQIAVRGFGTLIVMIVVVYLLFAWIGWSLFVSLFVLFFFLKKKRPKLRAVYYSAPEVNLDGLTEKERQLNSQYASTLRERSGKELMLIMNTVLVDLKYRLDHKMMTVDISEQHLNNLKDLSHNLKQLLASKSEPPKRTDLKQLSSSSDILPDHDT</sequence>
<evidence type="ECO:0000313" key="5">
    <source>
        <dbReference type="Proteomes" id="UP000023152"/>
    </source>
</evidence>
<feature type="region of interest" description="Disordered" evidence="1">
    <location>
        <begin position="188"/>
        <end position="212"/>
    </location>
</feature>
<dbReference type="Proteomes" id="UP000023152">
    <property type="component" value="Unassembled WGS sequence"/>
</dbReference>
<feature type="transmembrane region" description="Helical" evidence="2">
    <location>
        <begin position="64"/>
        <end position="97"/>
    </location>
</feature>
<evidence type="ECO:0000256" key="3">
    <source>
        <dbReference type="SAM" id="SignalP"/>
    </source>
</evidence>
<accession>X6M4B6</accession>
<keyword evidence="2" id="KW-0812">Transmembrane</keyword>
<protein>
    <submittedName>
        <fullName evidence="4">Uncharacterized protein</fullName>
    </submittedName>
</protein>
<evidence type="ECO:0000313" key="4">
    <source>
        <dbReference type="EMBL" id="ETO08833.1"/>
    </source>
</evidence>
<keyword evidence="2" id="KW-0472">Membrane</keyword>
<feature type="chain" id="PRO_5004975571" evidence="3">
    <location>
        <begin position="19"/>
        <end position="212"/>
    </location>
</feature>
<feature type="transmembrane region" description="Helical" evidence="2">
    <location>
        <begin position="31"/>
        <end position="52"/>
    </location>
</feature>
<reference evidence="4 5" key="1">
    <citation type="journal article" date="2013" name="Curr. Biol.">
        <title>The Genome of the Foraminiferan Reticulomyxa filosa.</title>
        <authorList>
            <person name="Glockner G."/>
            <person name="Hulsmann N."/>
            <person name="Schleicher M."/>
            <person name="Noegel A.A."/>
            <person name="Eichinger L."/>
            <person name="Gallinger C."/>
            <person name="Pawlowski J."/>
            <person name="Sierra R."/>
            <person name="Euteneuer U."/>
            <person name="Pillet L."/>
            <person name="Moustafa A."/>
            <person name="Platzer M."/>
            <person name="Groth M."/>
            <person name="Szafranski K."/>
            <person name="Schliwa M."/>
        </authorList>
    </citation>
    <scope>NUCLEOTIDE SEQUENCE [LARGE SCALE GENOMIC DNA]</scope>
</reference>
<dbReference type="EMBL" id="ASPP01024651">
    <property type="protein sequence ID" value="ETO08833.1"/>
    <property type="molecule type" value="Genomic_DNA"/>
</dbReference>
<gene>
    <name evidence="4" type="ORF">RFI_28554</name>
</gene>
<proteinExistence type="predicted"/>
<evidence type="ECO:0000256" key="1">
    <source>
        <dbReference type="SAM" id="MobiDB-lite"/>
    </source>
</evidence>
<keyword evidence="5" id="KW-1185">Reference proteome</keyword>
<feature type="signal peptide" evidence="3">
    <location>
        <begin position="1"/>
        <end position="18"/>
    </location>
</feature>